<reference evidence="1" key="1">
    <citation type="submission" date="2021-06" db="EMBL/GenBank/DDBJ databases">
        <authorList>
            <person name="Kallberg Y."/>
            <person name="Tangrot J."/>
            <person name="Rosling A."/>
        </authorList>
    </citation>
    <scope>NUCLEOTIDE SEQUENCE</scope>
    <source>
        <strain evidence="1">CL356</strain>
    </source>
</reference>
<sequence length="356" mass="40798">MSRRPQGRKFQNQGDELKKRSATQNPKKSRSIPITVPSETSDNFVKVSPKTAVLDKKQASKKIYKFLRNNTANHKTRNVLSKLLQLRKIQNHLINLESQNDQVELTFDTEQETPQVLPTSKSNKKFLEYEDTVMRTFDKLDGIDSNGCEIVRERRKEVVTLAQGILNRLDRERENQWKELKRKVGKSDMVTDENITIGNNVSDNNTTVEKRMTEDNIIIGEGKGEEEKSETVVSEDIEVDDVENDINQSPLESHEETEIIPYVISEADEIKKIVQNDDISRGDTAKDIEMDVIPTSMNGSMDVDEPFMEENSNTDFSSSFAEHVNQEVSNEERINFDEEKSNSEDEFVMIESNDSN</sequence>
<comment type="caution">
    <text evidence="1">The sequence shown here is derived from an EMBL/GenBank/DDBJ whole genome shotgun (WGS) entry which is preliminary data.</text>
</comment>
<dbReference type="Proteomes" id="UP000789525">
    <property type="component" value="Unassembled WGS sequence"/>
</dbReference>
<protein>
    <submittedName>
        <fullName evidence="1">15715_t:CDS:1</fullName>
    </submittedName>
</protein>
<accession>A0ACA9MBE0</accession>
<dbReference type="EMBL" id="CAJVPT010010669">
    <property type="protein sequence ID" value="CAG8572419.1"/>
    <property type="molecule type" value="Genomic_DNA"/>
</dbReference>
<gene>
    <name evidence="1" type="ORF">ACOLOM_LOCUS5649</name>
</gene>
<name>A0ACA9MBE0_9GLOM</name>
<evidence type="ECO:0000313" key="2">
    <source>
        <dbReference type="Proteomes" id="UP000789525"/>
    </source>
</evidence>
<organism evidence="1 2">
    <name type="scientific">Acaulospora colombiana</name>
    <dbReference type="NCBI Taxonomy" id="27376"/>
    <lineage>
        <taxon>Eukaryota</taxon>
        <taxon>Fungi</taxon>
        <taxon>Fungi incertae sedis</taxon>
        <taxon>Mucoromycota</taxon>
        <taxon>Glomeromycotina</taxon>
        <taxon>Glomeromycetes</taxon>
        <taxon>Diversisporales</taxon>
        <taxon>Acaulosporaceae</taxon>
        <taxon>Acaulospora</taxon>
    </lineage>
</organism>
<proteinExistence type="predicted"/>
<evidence type="ECO:0000313" key="1">
    <source>
        <dbReference type="EMBL" id="CAG8572419.1"/>
    </source>
</evidence>
<keyword evidence="2" id="KW-1185">Reference proteome</keyword>